<gene>
    <name evidence="1" type="ORF">A2671_00760</name>
</gene>
<reference evidence="1 2" key="1">
    <citation type="journal article" date="2016" name="Nat. Commun.">
        <title>Thousands of microbial genomes shed light on interconnected biogeochemical processes in an aquifer system.</title>
        <authorList>
            <person name="Anantharaman K."/>
            <person name="Brown C.T."/>
            <person name="Hug L.A."/>
            <person name="Sharon I."/>
            <person name="Castelle C.J."/>
            <person name="Probst A.J."/>
            <person name="Thomas B.C."/>
            <person name="Singh A."/>
            <person name="Wilkins M.J."/>
            <person name="Karaoz U."/>
            <person name="Brodie E.L."/>
            <person name="Williams K.H."/>
            <person name="Hubbard S.S."/>
            <person name="Banfield J.F."/>
        </authorList>
    </citation>
    <scope>NUCLEOTIDE SEQUENCE [LARGE SCALE GENOMIC DNA]</scope>
</reference>
<organism evidence="1 2">
    <name type="scientific">Candidatus Kaiserbacteria bacterium RIFCSPHIGHO2_01_FULL_49_13</name>
    <dbReference type="NCBI Taxonomy" id="1798477"/>
    <lineage>
        <taxon>Bacteria</taxon>
        <taxon>Candidatus Kaiseribacteriota</taxon>
    </lineage>
</organism>
<name>A0A1F6CEQ2_9BACT</name>
<proteinExistence type="predicted"/>
<dbReference type="Proteomes" id="UP000178344">
    <property type="component" value="Unassembled WGS sequence"/>
</dbReference>
<evidence type="ECO:0000313" key="1">
    <source>
        <dbReference type="EMBL" id="OGG47470.1"/>
    </source>
</evidence>
<protein>
    <submittedName>
        <fullName evidence="1">Uncharacterized protein</fullName>
    </submittedName>
</protein>
<comment type="caution">
    <text evidence="1">The sequence shown here is derived from an EMBL/GenBank/DDBJ whole genome shotgun (WGS) entry which is preliminary data.</text>
</comment>
<evidence type="ECO:0000313" key="2">
    <source>
        <dbReference type="Proteomes" id="UP000178344"/>
    </source>
</evidence>
<dbReference type="EMBL" id="MFKQ01000009">
    <property type="protein sequence ID" value="OGG47470.1"/>
    <property type="molecule type" value="Genomic_DNA"/>
</dbReference>
<sequence>MKRYRTTLYMLIFSLVLFTGACGAYLVVFSNLRTLGEKISDFESQIAIQNRHETELIATRQLLAATAAGRTKLDNYFVTTNETAQFIDHLGDLGGTAGVELTVVSVNEVPATQKNPDKKLMLTLSTRGTWNQMLHFVSLLEHMPTASRVTGMQLKSAGEDRAKGALWSGTVYLEIAKI</sequence>
<dbReference type="AlphaFoldDB" id="A0A1F6CEQ2"/>
<dbReference type="PROSITE" id="PS51257">
    <property type="entry name" value="PROKAR_LIPOPROTEIN"/>
    <property type="match status" value="1"/>
</dbReference>
<dbReference type="Gene3D" id="3.30.70.60">
    <property type="match status" value="1"/>
</dbReference>
<accession>A0A1F6CEQ2</accession>
<dbReference type="InterPro" id="IPR014717">
    <property type="entry name" value="Transl_elong_EF1B/ribsomal_bS6"/>
</dbReference>